<accession>A0A9W9P1N7</accession>
<dbReference type="InterPro" id="IPR051654">
    <property type="entry name" value="Meroterpenoid_MTases"/>
</dbReference>
<gene>
    <name evidence="6" type="ORF">N7469_005587</name>
</gene>
<dbReference type="PANTHER" id="PTHR35897:SF1">
    <property type="entry name" value="METHYLTRANSFERASE AUSD"/>
    <property type="match status" value="1"/>
</dbReference>
<evidence type="ECO:0000313" key="7">
    <source>
        <dbReference type="Proteomes" id="UP001147733"/>
    </source>
</evidence>
<dbReference type="AlphaFoldDB" id="A0A9W9P1N7"/>
<proteinExistence type="inferred from homology"/>
<dbReference type="SUPFAM" id="SSF53335">
    <property type="entry name" value="S-adenosyl-L-methionine-dependent methyltransferases"/>
    <property type="match status" value="1"/>
</dbReference>
<evidence type="ECO:0000313" key="6">
    <source>
        <dbReference type="EMBL" id="KAJ5233821.1"/>
    </source>
</evidence>
<name>A0A9W9P1N7_PENCI</name>
<dbReference type="Pfam" id="PF13649">
    <property type="entry name" value="Methyltransf_25"/>
    <property type="match status" value="1"/>
</dbReference>
<dbReference type="Gene3D" id="3.40.50.150">
    <property type="entry name" value="Vaccinia Virus protein VP39"/>
    <property type="match status" value="1"/>
</dbReference>
<dbReference type="RefSeq" id="XP_056501321.1">
    <property type="nucleotide sequence ID" value="XM_056644507.1"/>
</dbReference>
<dbReference type="PANTHER" id="PTHR35897">
    <property type="entry name" value="METHYLTRANSFERASE AUSD"/>
    <property type="match status" value="1"/>
</dbReference>
<dbReference type="EMBL" id="JAPQKT010000004">
    <property type="protein sequence ID" value="KAJ5233821.1"/>
    <property type="molecule type" value="Genomic_DNA"/>
</dbReference>
<dbReference type="GO" id="GO:0016740">
    <property type="term" value="F:transferase activity"/>
    <property type="evidence" value="ECO:0007669"/>
    <property type="project" value="UniProtKB-KW"/>
</dbReference>
<keyword evidence="2" id="KW-0808">Transferase</keyword>
<dbReference type="InterPro" id="IPR029063">
    <property type="entry name" value="SAM-dependent_MTases_sf"/>
</dbReference>
<feature type="domain" description="Methyltransferase" evidence="5">
    <location>
        <begin position="90"/>
        <end position="177"/>
    </location>
</feature>
<evidence type="ECO:0000256" key="2">
    <source>
        <dbReference type="ARBA" id="ARBA00022679"/>
    </source>
</evidence>
<evidence type="ECO:0000256" key="1">
    <source>
        <dbReference type="ARBA" id="ARBA00005179"/>
    </source>
</evidence>
<protein>
    <recommendedName>
        <fullName evidence="5">Methyltransferase domain-containing protein</fullName>
    </recommendedName>
</protein>
<dbReference type="InterPro" id="IPR041698">
    <property type="entry name" value="Methyltransf_25"/>
</dbReference>
<organism evidence="6 7">
    <name type="scientific">Penicillium citrinum</name>
    <dbReference type="NCBI Taxonomy" id="5077"/>
    <lineage>
        <taxon>Eukaryota</taxon>
        <taxon>Fungi</taxon>
        <taxon>Dikarya</taxon>
        <taxon>Ascomycota</taxon>
        <taxon>Pezizomycotina</taxon>
        <taxon>Eurotiomycetes</taxon>
        <taxon>Eurotiomycetidae</taxon>
        <taxon>Eurotiales</taxon>
        <taxon>Aspergillaceae</taxon>
        <taxon>Penicillium</taxon>
    </lineage>
</organism>
<dbReference type="GeneID" id="81383674"/>
<sequence length="256" mass="29328">MTDHTPTEAYSFDYYEELPADKERVWSLLKTYNHIPANEVERHLRDIREKGWKVFPYECISHWIFLDCVITSSPEYPNILECLKSGGVLLDAGCAFGYVLRQLAMDGAPAANLIGTDMQQGFLDLGYDLFKDRDTLEGRFLAGDLLNPNNHSLDELNGKVDIIHAAALFHLFDWEDQVILGIRLVKFFKKDASKAMINEDVPGWYRHNLDTWQDLWDEIHDKTGTKWKVNGTIREMQQSTQGSSGRAGLNFVINKV</sequence>
<evidence type="ECO:0000259" key="5">
    <source>
        <dbReference type="Pfam" id="PF13649"/>
    </source>
</evidence>
<comment type="pathway">
    <text evidence="1">Secondary metabolite biosynthesis.</text>
</comment>
<comment type="similarity">
    <text evidence="4">Belongs to the class I-like SAM-binding methyltransferase superfamily.</text>
</comment>
<reference evidence="6" key="2">
    <citation type="journal article" date="2023" name="IMA Fungus">
        <title>Comparative genomic study of the Penicillium genus elucidates a diverse pangenome and 15 lateral gene transfer events.</title>
        <authorList>
            <person name="Petersen C."/>
            <person name="Sorensen T."/>
            <person name="Nielsen M.R."/>
            <person name="Sondergaard T.E."/>
            <person name="Sorensen J.L."/>
            <person name="Fitzpatrick D.A."/>
            <person name="Frisvad J.C."/>
            <person name="Nielsen K.L."/>
        </authorList>
    </citation>
    <scope>NUCLEOTIDE SEQUENCE</scope>
    <source>
        <strain evidence="6">IBT 23319</strain>
    </source>
</reference>
<keyword evidence="3" id="KW-0949">S-adenosyl-L-methionine</keyword>
<dbReference type="OrthoDB" id="2094832at2759"/>
<evidence type="ECO:0000256" key="3">
    <source>
        <dbReference type="ARBA" id="ARBA00022691"/>
    </source>
</evidence>
<reference evidence="6" key="1">
    <citation type="submission" date="2022-11" db="EMBL/GenBank/DDBJ databases">
        <authorList>
            <person name="Petersen C."/>
        </authorList>
    </citation>
    <scope>NUCLEOTIDE SEQUENCE</scope>
    <source>
        <strain evidence="6">IBT 23319</strain>
    </source>
</reference>
<comment type="caution">
    <text evidence="6">The sequence shown here is derived from an EMBL/GenBank/DDBJ whole genome shotgun (WGS) entry which is preliminary data.</text>
</comment>
<dbReference type="Proteomes" id="UP001147733">
    <property type="component" value="Unassembled WGS sequence"/>
</dbReference>
<dbReference type="CDD" id="cd02440">
    <property type="entry name" value="AdoMet_MTases"/>
    <property type="match status" value="1"/>
</dbReference>
<evidence type="ECO:0000256" key="4">
    <source>
        <dbReference type="ARBA" id="ARBA00038314"/>
    </source>
</evidence>
<keyword evidence="7" id="KW-1185">Reference proteome</keyword>